<evidence type="ECO:0000313" key="3">
    <source>
        <dbReference type="Proteomes" id="UP000295380"/>
    </source>
</evidence>
<feature type="domain" description="Alpha/beta hydrolase" evidence="1">
    <location>
        <begin position="12"/>
        <end position="69"/>
    </location>
</feature>
<proteinExistence type="predicted"/>
<evidence type="ECO:0000313" key="2">
    <source>
        <dbReference type="EMBL" id="TDU23548.1"/>
    </source>
</evidence>
<comment type="caution">
    <text evidence="2">The sequence shown here is derived from an EMBL/GenBank/DDBJ whole genome shotgun (WGS) entry which is preliminary data.</text>
</comment>
<reference evidence="2 3" key="1">
    <citation type="submission" date="2019-03" db="EMBL/GenBank/DDBJ databases">
        <title>Genomic Encyclopedia of Type Strains, Phase IV (KMG-IV): sequencing the most valuable type-strain genomes for metagenomic binning, comparative biology and taxonomic classification.</title>
        <authorList>
            <person name="Goeker M."/>
        </authorList>
    </citation>
    <scope>NUCLEOTIDE SEQUENCE [LARGE SCALE GENOMIC DNA]</scope>
    <source>
        <strain evidence="2 3">DSM 6770</strain>
    </source>
</reference>
<dbReference type="Pfam" id="PF20091">
    <property type="entry name" value="Abhydrolase_10"/>
    <property type="match status" value="1"/>
</dbReference>
<organism evidence="2 3">
    <name type="scientific">Chromohalobacter marismortui</name>
    <dbReference type="NCBI Taxonomy" id="42055"/>
    <lineage>
        <taxon>Bacteria</taxon>
        <taxon>Pseudomonadati</taxon>
        <taxon>Pseudomonadota</taxon>
        <taxon>Gammaproteobacteria</taxon>
        <taxon>Oceanospirillales</taxon>
        <taxon>Halomonadaceae</taxon>
        <taxon>Chromohalobacter</taxon>
    </lineage>
</organism>
<name>A0A4R7NRU5_9GAMM</name>
<accession>A0A4R7NRU5</accession>
<dbReference type="InterPro" id="IPR045394">
    <property type="entry name" value="Abhydrolase_dom"/>
</dbReference>
<sequence>MARSKSIRRALSPLCNLSGSFIPFGHGDSGDPRTPISERYPTAQAYQEALNTAIDGLVEKGLMLEADRSWVLEQVPRW</sequence>
<dbReference type="Proteomes" id="UP000295380">
    <property type="component" value="Unassembled WGS sequence"/>
</dbReference>
<protein>
    <recommendedName>
        <fullName evidence="1">Alpha/beta hydrolase domain-containing protein</fullName>
    </recommendedName>
</protein>
<gene>
    <name evidence="2" type="ORF">C8E00_10235</name>
</gene>
<dbReference type="RefSeq" id="WP_243833104.1">
    <property type="nucleotide sequence ID" value="NZ_SOBR01000002.1"/>
</dbReference>
<dbReference type="AlphaFoldDB" id="A0A4R7NRU5"/>
<evidence type="ECO:0000259" key="1">
    <source>
        <dbReference type="Pfam" id="PF20091"/>
    </source>
</evidence>
<keyword evidence="3" id="KW-1185">Reference proteome</keyword>
<dbReference type="EMBL" id="SOBR01000002">
    <property type="protein sequence ID" value="TDU23548.1"/>
    <property type="molecule type" value="Genomic_DNA"/>
</dbReference>